<feature type="transmembrane region" description="Helical" evidence="6">
    <location>
        <begin position="62"/>
        <end position="87"/>
    </location>
</feature>
<dbReference type="RefSeq" id="WP_318347038.1">
    <property type="nucleotide sequence ID" value="NZ_AP018694.1"/>
</dbReference>
<feature type="transmembrane region" description="Helical" evidence="6">
    <location>
        <begin position="99"/>
        <end position="118"/>
    </location>
</feature>
<feature type="transmembrane region" description="Helical" evidence="6">
    <location>
        <begin position="155"/>
        <end position="174"/>
    </location>
</feature>
<keyword evidence="2" id="KW-1003">Cell membrane</keyword>
<dbReference type="SUPFAM" id="SSF103481">
    <property type="entry name" value="Multidrug resistance efflux transporter EmrE"/>
    <property type="match status" value="2"/>
</dbReference>
<evidence type="ECO:0000256" key="5">
    <source>
        <dbReference type="ARBA" id="ARBA00023136"/>
    </source>
</evidence>
<keyword evidence="4 6" id="KW-1133">Transmembrane helix</keyword>
<evidence type="ECO:0000256" key="1">
    <source>
        <dbReference type="ARBA" id="ARBA00004651"/>
    </source>
</evidence>
<feature type="transmembrane region" description="Helical" evidence="6">
    <location>
        <begin position="217"/>
        <end position="234"/>
    </location>
</feature>
<dbReference type="Pfam" id="PF00892">
    <property type="entry name" value="EamA"/>
    <property type="match status" value="2"/>
</dbReference>
<feature type="domain" description="EamA" evidence="7">
    <location>
        <begin position="156"/>
        <end position="285"/>
    </location>
</feature>
<sequence>MKRISKAYIYALLSVLLWSTVATAFKLGLMVLSPLYLILLSTAFSLLVFFVVILLQGRIRELFTVTFTGLGKSALLGALNPFGYYLILFQAYNLLPAQVAQPLNMIWPVTLALLSAPLLKQKITIRNIVAILVSFVGVVFISSQGSLSGIANTNLTGALLAVGSSIIWAFFWVLSVLDKRDEIFKLFWNFAFGLSYLVIAAFLFTDFRLPDPRGIPASIYIGLFELGITYILWMKAMQLSENNAKTGNLIFLSPFLSLVFIHFILGETIFVTTFIGLAFIISGIWYQQKK</sequence>
<feature type="transmembrane region" description="Helical" evidence="6">
    <location>
        <begin position="186"/>
        <end position="205"/>
    </location>
</feature>
<dbReference type="AlphaFoldDB" id="A0A5K7SBB1"/>
<keyword evidence="9" id="KW-1185">Reference proteome</keyword>
<dbReference type="Proteomes" id="UP001193389">
    <property type="component" value="Chromosome"/>
</dbReference>
<feature type="transmembrane region" description="Helical" evidence="6">
    <location>
        <begin position="269"/>
        <end position="286"/>
    </location>
</feature>
<dbReference type="GO" id="GO:0005886">
    <property type="term" value="C:plasma membrane"/>
    <property type="evidence" value="ECO:0007669"/>
    <property type="project" value="UniProtKB-SubCell"/>
</dbReference>
<evidence type="ECO:0000256" key="2">
    <source>
        <dbReference type="ARBA" id="ARBA00022475"/>
    </source>
</evidence>
<keyword evidence="3 6" id="KW-0812">Transmembrane</keyword>
<dbReference type="InterPro" id="IPR000620">
    <property type="entry name" value="EamA_dom"/>
</dbReference>
<gene>
    <name evidence="8" type="ORF">AQPE_2892</name>
</gene>
<reference evidence="8" key="1">
    <citation type="journal article" date="2020" name="Int. J. Syst. Evol. Microbiol.">
        <title>Aquipluma nitroreducens gen. nov. sp. nov., a novel facultatively anaerobic bacterium isolated from a freshwater lake.</title>
        <authorList>
            <person name="Watanabe M."/>
            <person name="Kojima H."/>
            <person name="Fukui M."/>
        </authorList>
    </citation>
    <scope>NUCLEOTIDE SEQUENCE</scope>
    <source>
        <strain evidence="8">MeG22</strain>
    </source>
</reference>
<feature type="domain" description="EamA" evidence="7">
    <location>
        <begin position="6"/>
        <end position="142"/>
    </location>
</feature>
<dbReference type="PANTHER" id="PTHR32322:SF18">
    <property type="entry name" value="S-ADENOSYLMETHIONINE_S-ADENOSYLHOMOCYSTEINE TRANSPORTER"/>
    <property type="match status" value="1"/>
</dbReference>
<proteinExistence type="predicted"/>
<accession>A0A5K7SBB1</accession>
<evidence type="ECO:0000256" key="6">
    <source>
        <dbReference type="SAM" id="Phobius"/>
    </source>
</evidence>
<dbReference type="PANTHER" id="PTHR32322">
    <property type="entry name" value="INNER MEMBRANE TRANSPORTER"/>
    <property type="match status" value="1"/>
</dbReference>
<dbReference type="InterPro" id="IPR050638">
    <property type="entry name" value="AA-Vitamin_Transporters"/>
</dbReference>
<name>A0A5K7SBB1_9BACT</name>
<protein>
    <submittedName>
        <fullName evidence="8">Permease of the drug/metabolite transporter superfamily</fullName>
    </submittedName>
</protein>
<evidence type="ECO:0000259" key="7">
    <source>
        <dbReference type="Pfam" id="PF00892"/>
    </source>
</evidence>
<keyword evidence="5 6" id="KW-0472">Membrane</keyword>
<evidence type="ECO:0000313" key="8">
    <source>
        <dbReference type="EMBL" id="BBE18727.1"/>
    </source>
</evidence>
<feature type="transmembrane region" description="Helical" evidence="6">
    <location>
        <begin position="246"/>
        <end position="263"/>
    </location>
</feature>
<evidence type="ECO:0000256" key="4">
    <source>
        <dbReference type="ARBA" id="ARBA00022989"/>
    </source>
</evidence>
<feature type="transmembrane region" description="Helical" evidence="6">
    <location>
        <begin position="35"/>
        <end position="55"/>
    </location>
</feature>
<organism evidence="8 9">
    <name type="scientific">Aquipluma nitroreducens</name>
    <dbReference type="NCBI Taxonomy" id="2010828"/>
    <lineage>
        <taxon>Bacteria</taxon>
        <taxon>Pseudomonadati</taxon>
        <taxon>Bacteroidota</taxon>
        <taxon>Bacteroidia</taxon>
        <taxon>Marinilabiliales</taxon>
        <taxon>Prolixibacteraceae</taxon>
        <taxon>Aquipluma</taxon>
    </lineage>
</organism>
<dbReference type="InterPro" id="IPR037185">
    <property type="entry name" value="EmrE-like"/>
</dbReference>
<evidence type="ECO:0000313" key="9">
    <source>
        <dbReference type="Proteomes" id="UP001193389"/>
    </source>
</evidence>
<feature type="transmembrane region" description="Helical" evidence="6">
    <location>
        <begin position="125"/>
        <end position="143"/>
    </location>
</feature>
<dbReference type="KEGG" id="anf:AQPE_2892"/>
<dbReference type="EMBL" id="AP018694">
    <property type="protein sequence ID" value="BBE18727.1"/>
    <property type="molecule type" value="Genomic_DNA"/>
</dbReference>
<comment type="subcellular location">
    <subcellularLocation>
        <location evidence="1">Cell membrane</location>
        <topology evidence="1">Multi-pass membrane protein</topology>
    </subcellularLocation>
</comment>
<evidence type="ECO:0000256" key="3">
    <source>
        <dbReference type="ARBA" id="ARBA00022692"/>
    </source>
</evidence>
<feature type="transmembrane region" description="Helical" evidence="6">
    <location>
        <begin position="7"/>
        <end position="29"/>
    </location>
</feature>